<gene>
    <name evidence="3" type="ORF">A2W54_04845</name>
</gene>
<dbReference type="Pfam" id="PF13200">
    <property type="entry name" value="DUF4015"/>
    <property type="match status" value="1"/>
</dbReference>
<evidence type="ECO:0000259" key="2">
    <source>
        <dbReference type="Pfam" id="PF13200"/>
    </source>
</evidence>
<evidence type="ECO:0000313" key="4">
    <source>
        <dbReference type="Proteomes" id="UP000178425"/>
    </source>
</evidence>
<keyword evidence="1" id="KW-0812">Transmembrane</keyword>
<dbReference type="EMBL" id="MFHI01000041">
    <property type="protein sequence ID" value="OGF77447.1"/>
    <property type="molecule type" value="Genomic_DNA"/>
</dbReference>
<organism evidence="3 4">
    <name type="scientific">Candidatus Giovannonibacteria bacterium RIFCSPHIGHO2_02_43_13</name>
    <dbReference type="NCBI Taxonomy" id="1798330"/>
    <lineage>
        <taxon>Bacteria</taxon>
        <taxon>Candidatus Giovannoniibacteriota</taxon>
    </lineage>
</organism>
<dbReference type="Gene3D" id="3.20.20.80">
    <property type="entry name" value="Glycosidases"/>
    <property type="match status" value="1"/>
</dbReference>
<dbReference type="InterPro" id="IPR025275">
    <property type="entry name" value="DUF4015"/>
</dbReference>
<keyword evidence="1" id="KW-0472">Membrane</keyword>
<evidence type="ECO:0000313" key="3">
    <source>
        <dbReference type="EMBL" id="OGF77447.1"/>
    </source>
</evidence>
<dbReference type="SUPFAM" id="SSF51445">
    <property type="entry name" value="(Trans)glycosidases"/>
    <property type="match status" value="1"/>
</dbReference>
<dbReference type="AlphaFoldDB" id="A0A1F5WPC8"/>
<feature type="domain" description="DUF4015" evidence="2">
    <location>
        <begin position="81"/>
        <end position="392"/>
    </location>
</feature>
<keyword evidence="1" id="KW-1133">Transmembrane helix</keyword>
<comment type="caution">
    <text evidence="3">The sequence shown here is derived from an EMBL/GenBank/DDBJ whole genome shotgun (WGS) entry which is preliminary data.</text>
</comment>
<dbReference type="InterPro" id="IPR017853">
    <property type="entry name" value="GH"/>
</dbReference>
<sequence>MAKRNWKKYLNLLSRDNKFLALGIIAVASAFFFVFGIYPHLTSVRALLSSGTTEKQLLFAESVIKEPPKPKHIETPEAVKAIYMSSWVAGTPKWRAELVDFIKKSEINSLVIDVKDYTGMVAFDTRNEKIKAEGSEEVRVKDMREFIEELHDADIYAIARITVFQDPYYAKKHLNIAVQKKNGTLWKDRKGLSYLDPGAKEYWDYIIEIARASEAAGFDELNFDYIRFPSDGNMSDIAYPVSGARAKDKPSVLNEFFAYLDQSLSDIPVPISADVFGMTTTNTDDLNIGQVLEPIAKYFDYVAPMVYPSHYPATFQGYKNPAAHSYEIVLFAISEGVKRLQAPTSTPTKLRPWLQDFDLGADYGVAEVNAQKKAVYDSGLTSWMFWDAANKYTRGAY</sequence>
<reference evidence="3 4" key="1">
    <citation type="journal article" date="2016" name="Nat. Commun.">
        <title>Thousands of microbial genomes shed light on interconnected biogeochemical processes in an aquifer system.</title>
        <authorList>
            <person name="Anantharaman K."/>
            <person name="Brown C.T."/>
            <person name="Hug L.A."/>
            <person name="Sharon I."/>
            <person name="Castelle C.J."/>
            <person name="Probst A.J."/>
            <person name="Thomas B.C."/>
            <person name="Singh A."/>
            <person name="Wilkins M.J."/>
            <person name="Karaoz U."/>
            <person name="Brodie E.L."/>
            <person name="Williams K.H."/>
            <person name="Hubbard S.S."/>
            <person name="Banfield J.F."/>
        </authorList>
    </citation>
    <scope>NUCLEOTIDE SEQUENCE [LARGE SCALE GENOMIC DNA]</scope>
</reference>
<proteinExistence type="predicted"/>
<protein>
    <recommendedName>
        <fullName evidence="2">DUF4015 domain-containing protein</fullName>
    </recommendedName>
</protein>
<evidence type="ECO:0000256" key="1">
    <source>
        <dbReference type="SAM" id="Phobius"/>
    </source>
</evidence>
<accession>A0A1F5WPC8</accession>
<dbReference type="Proteomes" id="UP000178425">
    <property type="component" value="Unassembled WGS sequence"/>
</dbReference>
<feature type="transmembrane region" description="Helical" evidence="1">
    <location>
        <begin position="20"/>
        <end position="41"/>
    </location>
</feature>
<name>A0A1F5WPC8_9BACT</name>